<gene>
    <name evidence="1" type="ORF">GCM10011510_03020</name>
</gene>
<dbReference type="Proteomes" id="UP000660801">
    <property type="component" value="Unassembled WGS sequence"/>
</dbReference>
<name>A0A917EEW7_9STRE</name>
<accession>A0A917EEW7</accession>
<comment type="caution">
    <text evidence="1">The sequence shown here is derived from an EMBL/GenBank/DDBJ whole genome shotgun (WGS) entry which is preliminary data.</text>
</comment>
<evidence type="ECO:0000313" key="1">
    <source>
        <dbReference type="EMBL" id="GGE25330.1"/>
    </source>
</evidence>
<sequence length="64" mass="7234">MVIKPNTINDFYSFKLLIQAGVSDFITILIVHSPDLEDGAITSHKSVFIKLIPHDKKKDIIIQI</sequence>
<protein>
    <submittedName>
        <fullName evidence="1">Uncharacterized protein</fullName>
    </submittedName>
</protein>
<dbReference type="AlphaFoldDB" id="A0A917EEW7"/>
<keyword evidence="2" id="KW-1185">Reference proteome</keyword>
<organism evidence="1 2">
    <name type="scientific">Streptococcus himalayensis</name>
    <dbReference type="NCBI Taxonomy" id="1888195"/>
    <lineage>
        <taxon>Bacteria</taxon>
        <taxon>Bacillati</taxon>
        <taxon>Bacillota</taxon>
        <taxon>Bacilli</taxon>
        <taxon>Lactobacillales</taxon>
        <taxon>Streptococcaceae</taxon>
        <taxon>Streptococcus</taxon>
    </lineage>
</organism>
<dbReference type="EMBL" id="BMJN01000003">
    <property type="protein sequence ID" value="GGE25330.1"/>
    <property type="molecule type" value="Genomic_DNA"/>
</dbReference>
<evidence type="ECO:0000313" key="2">
    <source>
        <dbReference type="Proteomes" id="UP000660801"/>
    </source>
</evidence>
<reference evidence="1" key="1">
    <citation type="journal article" date="2014" name="Int. J. Syst. Evol. Microbiol.">
        <title>Complete genome sequence of Corynebacterium casei LMG S-19264T (=DSM 44701T), isolated from a smear-ripened cheese.</title>
        <authorList>
            <consortium name="US DOE Joint Genome Institute (JGI-PGF)"/>
            <person name="Walter F."/>
            <person name="Albersmeier A."/>
            <person name="Kalinowski J."/>
            <person name="Ruckert C."/>
        </authorList>
    </citation>
    <scope>NUCLEOTIDE SEQUENCE</scope>
    <source>
        <strain evidence="1">CGMCC 1.15533</strain>
    </source>
</reference>
<proteinExistence type="predicted"/>
<reference evidence="1" key="2">
    <citation type="submission" date="2020-09" db="EMBL/GenBank/DDBJ databases">
        <authorList>
            <person name="Sun Q."/>
            <person name="Zhou Y."/>
        </authorList>
    </citation>
    <scope>NUCLEOTIDE SEQUENCE</scope>
    <source>
        <strain evidence="1">CGMCC 1.15533</strain>
    </source>
</reference>